<evidence type="ECO:0000259" key="7">
    <source>
        <dbReference type="Pfam" id="PF12340"/>
    </source>
</evidence>
<protein>
    <recommendedName>
        <fullName evidence="2">ubiquitinyl hydrolase 1</fullName>
        <ecNumber evidence="2">3.4.19.12</ecNumber>
    </recommendedName>
</protein>
<evidence type="ECO:0000256" key="6">
    <source>
        <dbReference type="ARBA" id="ARBA00022807"/>
    </source>
</evidence>
<comment type="catalytic activity">
    <reaction evidence="1">
        <text>Thiol-dependent hydrolysis of ester, thioester, amide, peptide and isopeptide bonds formed by the C-terminal Gly of ubiquitin (a 76-residue protein attached to proteins as an intracellular targeting signal).</text>
        <dbReference type="EC" id="3.4.19.12"/>
    </reaction>
</comment>
<comment type="caution">
    <text evidence="9">The sequence shown here is derived from an EMBL/GenBank/DDBJ whole genome shotgun (WGS) entry which is preliminary data.</text>
</comment>
<dbReference type="GO" id="GO:0004843">
    <property type="term" value="F:cysteine-type deubiquitinase activity"/>
    <property type="evidence" value="ECO:0007669"/>
    <property type="project" value="UniProtKB-EC"/>
</dbReference>
<evidence type="ECO:0000256" key="1">
    <source>
        <dbReference type="ARBA" id="ARBA00000707"/>
    </source>
</evidence>
<dbReference type="InterPro" id="IPR022099">
    <property type="entry name" value="DUF3638"/>
</dbReference>
<evidence type="ECO:0000313" key="10">
    <source>
        <dbReference type="Proteomes" id="UP000283383"/>
    </source>
</evidence>
<evidence type="ECO:0000313" key="9">
    <source>
        <dbReference type="EMBL" id="RKF56518.1"/>
    </source>
</evidence>
<keyword evidence="3" id="KW-0645">Protease</keyword>
<reference evidence="9 10" key="1">
    <citation type="journal article" date="2018" name="BMC Genomics">
        <title>Comparative genome analyses reveal sequence features reflecting distinct modes of host-adaptation between dicot and monocot powdery mildew.</title>
        <authorList>
            <person name="Wu Y."/>
            <person name="Ma X."/>
            <person name="Pan Z."/>
            <person name="Kale S.D."/>
            <person name="Song Y."/>
            <person name="King H."/>
            <person name="Zhang Q."/>
            <person name="Presley C."/>
            <person name="Deng X."/>
            <person name="Wei C.I."/>
            <person name="Xiao S."/>
        </authorList>
    </citation>
    <scope>NUCLEOTIDE SEQUENCE [LARGE SCALE GENOMIC DNA]</scope>
    <source>
        <strain evidence="9">UMSG3</strain>
    </source>
</reference>
<sequence length="1557" mass="177452">FILGIISFNEDIDEEVITTLIAYAVSDKLKSLDPPDYPFYERFEKKERPTLDILMNQITSVEDLEEGSEDWLQTVSIAENLLEQWPCEEPVIIQDMEDTFSVEIDVILNAIRPEWIRIYQNFQLSKYLSQVQKILNEIRSISVQDYFGGDIEAELQQQSSQFSRTEQTRLPVRLTDILSGDLFSEGMKDSSALEEIKGSNIIRPILSARIPGPTNLIDGALNDDIQASPRISHSREISALRDIIQNLLSSDSVIEEKYAKDLSLSLDAFEKKTYKPKPPPSANLEWLPQDIERSKEVIREELNYIQVSGDNLMPTRSKWLKKVGLWPCMSRISLLESLRSTSNCNFGPGVKKSIVNFAVSLTKLQQLYRMHDARVKKNEHRLSEELNNPGHENWDPMSQSDWLLLELDGNILIRCDQVDVARETISPTSGMNSVLQMNMGQGKTSCIMPMAAITLANGSNLARVIVPRALLDQTLHLFQTRLSGLVGREVKHIPFSRKLSKIPDIAKYYLSQLENTQKSCGILVTLPEHLLSFKLSINQALSDGLIDEAKFSSSAQKWISENARDVIDECDEILSLRTQLIYPMGTQKTIDGHPHRWEVIEALLKLVELHACSLDDIDSQSLAVTRKTEGGFPLLCFIHVRAEEFLITRLTNDICSGRSAIIPTYSPKVQEAIREFITHDEVSDSVTSTIDSLGTEHPINRQKIYLIRGLLVHKILITVLKKRWNVQYGLHPDRDPIAVPYHAKGCPSDQSEWGHPDVALLLTCLSFYYEGINFEQFRQTLKYVRQTDDPVQLYDRLVQETQLPESYRNWTNINEQDEAQVNELWKYLCRSINTINCFLNKFVFPRHAKQFTYKLQASGWDIPLYDFNTKTQGINSNITQTTGFSGTNDWKRLLPLTISQQDLPGLSHTNAEVITYLLQCRNSSYTCTADIGGKPPSEVDLLQKIYSLGKTILIDAGAQIMEMDNLSLVTKWLEIDQHAPAAFFFHKDNGPQILYRNGRKVSFYSSPYADNLKDCLVYLDQVHTRGTDLKLPPNAKAVLTLGPNQTKDHTVQAAMRLRQLGSTQTVHFFAPLEVHQSILSVQGKTQNDRLTSLDVIAWLLKQTCTGIEFLLPLYSLQGYDFCRRAQAALTHSNLFGTDDAERQKFFSVIRPEEDLNIVDIYGTKKGRKLLSFSDSEPAIGSILKQLRIQSEGYMESGNCHYSTALQEVEQEREVANEIQVIEQKQKPVHYKPLNFKGIHPHILEFIDTGKVRSVSSGYELAFEFISRTIIGRKYCVNRRAFSPKLFVSIEFDRTVKEGSQIRTDHLHRPVHWILWSKVTEVALVIIPEEVELIIPMLREKPCSVHLLTYAAPTTQKMLEFNDFDHYNIPPLPSSWRAPLWLRIETGILAKRLYFDYSEYSALVKFLGVKDREGKIIENDNDEFPEIPSIITPQTHDSSIGFTSKPLCFLQDWLALRGEGQEFIHTPMGYICQGRPILPQFSFCSRIKYTTTTTSIPTEDENQEKVTLNLTKNAAQQDETDDLISFDPVQSIPGQENETEFCEEEEGILDLLSDLNLQ</sequence>
<keyword evidence="5 9" id="KW-0378">Hydrolase</keyword>
<dbReference type="SUPFAM" id="SSF52540">
    <property type="entry name" value="P-loop containing nucleoside triphosphate hydrolases"/>
    <property type="match status" value="1"/>
</dbReference>
<evidence type="ECO:0000259" key="8">
    <source>
        <dbReference type="Pfam" id="PF12359"/>
    </source>
</evidence>
<dbReference type="EC" id="3.4.19.12" evidence="2"/>
<dbReference type="Pfam" id="PF12340">
    <property type="entry name" value="DUF3638"/>
    <property type="match status" value="1"/>
</dbReference>
<feature type="domain" description="DUF3645" evidence="8">
    <location>
        <begin position="731"/>
        <end position="763"/>
    </location>
</feature>
<evidence type="ECO:0000256" key="2">
    <source>
        <dbReference type="ARBA" id="ARBA00012759"/>
    </source>
</evidence>
<dbReference type="Pfam" id="PF12359">
    <property type="entry name" value="DUF3645"/>
    <property type="match status" value="1"/>
</dbReference>
<dbReference type="STRING" id="62708.A0A420HGH3"/>
<dbReference type="InterPro" id="IPR051346">
    <property type="entry name" value="OTU_Deubiquitinase"/>
</dbReference>
<keyword evidence="4" id="KW-0833">Ubl conjugation pathway</keyword>
<feature type="domain" description="DUF3638" evidence="7">
    <location>
        <begin position="391"/>
        <end position="613"/>
    </location>
</feature>
<keyword evidence="10" id="KW-1185">Reference proteome</keyword>
<dbReference type="InterPro" id="IPR027417">
    <property type="entry name" value="P-loop_NTPase"/>
</dbReference>
<evidence type="ECO:0000256" key="3">
    <source>
        <dbReference type="ARBA" id="ARBA00022670"/>
    </source>
</evidence>
<dbReference type="PANTHER" id="PTHR13367:SF32">
    <property type="entry name" value="DUF6606 DOMAIN-CONTAINING PROTEIN"/>
    <property type="match status" value="1"/>
</dbReference>
<dbReference type="InterPro" id="IPR022105">
    <property type="entry name" value="DUF3645"/>
</dbReference>
<feature type="non-terminal residue" evidence="9">
    <location>
        <position position="1"/>
    </location>
</feature>
<keyword evidence="6" id="KW-0788">Thiol protease</keyword>
<dbReference type="PANTHER" id="PTHR13367">
    <property type="entry name" value="UBIQUITIN THIOESTERASE"/>
    <property type="match status" value="1"/>
</dbReference>
<dbReference type="GO" id="GO:0006508">
    <property type="term" value="P:proteolysis"/>
    <property type="evidence" value="ECO:0007669"/>
    <property type="project" value="UniProtKB-KW"/>
</dbReference>
<name>A0A420HGH3_9PEZI</name>
<gene>
    <name evidence="9" type="ORF">GcM3_194028</name>
</gene>
<evidence type="ECO:0000256" key="4">
    <source>
        <dbReference type="ARBA" id="ARBA00022786"/>
    </source>
</evidence>
<evidence type="ECO:0000256" key="5">
    <source>
        <dbReference type="ARBA" id="ARBA00022801"/>
    </source>
</evidence>
<accession>A0A420HGH3</accession>
<dbReference type="Gene3D" id="3.40.50.300">
    <property type="entry name" value="P-loop containing nucleotide triphosphate hydrolases"/>
    <property type="match status" value="1"/>
</dbReference>
<dbReference type="Proteomes" id="UP000283383">
    <property type="component" value="Unassembled WGS sequence"/>
</dbReference>
<organism evidence="9 10">
    <name type="scientific">Golovinomyces cichoracearum</name>
    <dbReference type="NCBI Taxonomy" id="62708"/>
    <lineage>
        <taxon>Eukaryota</taxon>
        <taxon>Fungi</taxon>
        <taxon>Dikarya</taxon>
        <taxon>Ascomycota</taxon>
        <taxon>Pezizomycotina</taxon>
        <taxon>Leotiomycetes</taxon>
        <taxon>Erysiphales</taxon>
        <taxon>Erysiphaceae</taxon>
        <taxon>Golovinomyces</taxon>
    </lineage>
</organism>
<dbReference type="EMBL" id="MCBQ01019487">
    <property type="protein sequence ID" value="RKF56518.1"/>
    <property type="molecule type" value="Genomic_DNA"/>
</dbReference>
<proteinExistence type="predicted"/>